<feature type="compositionally biased region" description="Basic and acidic residues" evidence="1">
    <location>
        <begin position="178"/>
        <end position="188"/>
    </location>
</feature>
<dbReference type="Proteomes" id="UP000604046">
    <property type="component" value="Unassembled WGS sequence"/>
</dbReference>
<sequence length="201" mass="22449">MADAGAGLETQGRSEEPESTNAARASPHEQVMESLKKVAQVDHTEDPPPDEALKLFFTARRLAQEDRWGSIAAFPLSSTDLTWVIRAVHFSEDFADCSEEVVLPLRPDESITMARHEDLRRELRVKGLFYALLDADGSVVLYELQPAQLQSFPDQRPLHDPAYVEPKILASMAKEAFEEGGATKDAKKSKGRKRKKDETKT</sequence>
<proteinExistence type="predicted"/>
<protein>
    <recommendedName>
        <fullName evidence="4">tRNA-splicing endonuclease subunit Sen15 domain-containing protein</fullName>
    </recommendedName>
</protein>
<evidence type="ECO:0008006" key="4">
    <source>
        <dbReference type="Google" id="ProtNLM"/>
    </source>
</evidence>
<reference evidence="2" key="1">
    <citation type="submission" date="2021-02" db="EMBL/GenBank/DDBJ databases">
        <authorList>
            <person name="Dougan E. K."/>
            <person name="Rhodes N."/>
            <person name="Thang M."/>
            <person name="Chan C."/>
        </authorList>
    </citation>
    <scope>NUCLEOTIDE SEQUENCE</scope>
</reference>
<accession>A0A812MMQ9</accession>
<name>A0A812MMQ9_9DINO</name>
<evidence type="ECO:0000313" key="2">
    <source>
        <dbReference type="EMBL" id="CAE7261788.1"/>
    </source>
</evidence>
<evidence type="ECO:0000313" key="3">
    <source>
        <dbReference type="Proteomes" id="UP000604046"/>
    </source>
</evidence>
<gene>
    <name evidence="2" type="ORF">SNAT2548_LOCUS13712</name>
</gene>
<feature type="region of interest" description="Disordered" evidence="1">
    <location>
        <begin position="178"/>
        <end position="201"/>
    </location>
</feature>
<organism evidence="2 3">
    <name type="scientific">Symbiodinium natans</name>
    <dbReference type="NCBI Taxonomy" id="878477"/>
    <lineage>
        <taxon>Eukaryota</taxon>
        <taxon>Sar</taxon>
        <taxon>Alveolata</taxon>
        <taxon>Dinophyceae</taxon>
        <taxon>Suessiales</taxon>
        <taxon>Symbiodiniaceae</taxon>
        <taxon>Symbiodinium</taxon>
    </lineage>
</organism>
<comment type="caution">
    <text evidence="2">The sequence shown here is derived from an EMBL/GenBank/DDBJ whole genome shotgun (WGS) entry which is preliminary data.</text>
</comment>
<evidence type="ECO:0000256" key="1">
    <source>
        <dbReference type="SAM" id="MobiDB-lite"/>
    </source>
</evidence>
<keyword evidence="3" id="KW-1185">Reference proteome</keyword>
<dbReference type="AlphaFoldDB" id="A0A812MMQ9"/>
<feature type="region of interest" description="Disordered" evidence="1">
    <location>
        <begin position="1"/>
        <end position="34"/>
    </location>
</feature>
<dbReference type="EMBL" id="CAJNDS010001491">
    <property type="protein sequence ID" value="CAE7261788.1"/>
    <property type="molecule type" value="Genomic_DNA"/>
</dbReference>
<dbReference type="OrthoDB" id="10527223at2759"/>